<dbReference type="RefSeq" id="YP_009704335.1">
    <property type="nucleotide sequence ID" value="NC_044966.1"/>
</dbReference>
<keyword evidence="2" id="KW-0496">Mitochondrion</keyword>
<keyword evidence="1" id="KW-1133">Transmembrane helix</keyword>
<reference evidence="2" key="1">
    <citation type="journal article" date="2019" name="Mitochondrial DNA Part B Resour">
        <title>Next-generation sequencing yields the complete mitochondrial genome of the endangered Milos viper Macrovipera schweizeri (Reptilia, Viperidae).</title>
        <authorList>
            <person name="Thanou E."/>
            <person name="Kornilios P."/>
        </authorList>
    </citation>
    <scope>NUCLEOTIDE SEQUENCE</scope>
</reference>
<keyword evidence="1" id="KW-0472">Membrane</keyword>
<dbReference type="EMBL" id="MH717075">
    <property type="protein sequence ID" value="QEO33827.1"/>
    <property type="molecule type" value="Genomic_DNA"/>
</dbReference>
<dbReference type="GeneID" id="41954616"/>
<proteinExistence type="predicted"/>
<evidence type="ECO:0000313" key="2">
    <source>
        <dbReference type="EMBL" id="QEO33827.1"/>
    </source>
</evidence>
<keyword evidence="1" id="KW-0812">Transmembrane</keyword>
<feature type="transmembrane region" description="Helical" evidence="1">
    <location>
        <begin position="6"/>
        <end position="23"/>
    </location>
</feature>
<evidence type="ECO:0000256" key="1">
    <source>
        <dbReference type="SAM" id="Phobius"/>
    </source>
</evidence>
<name>A0A5C2A0R0_9SAUR</name>
<sequence length="54" mass="6294">MPQLHTIHILYIYVCTWLIITLISQKMGLLMLTTKPKNPDLIKNQLKTSTLPWS</sequence>
<accession>A0A5C2A0R0</accession>
<dbReference type="AlphaFoldDB" id="A0A5C2A0R0"/>
<organism evidence="2">
    <name type="scientific">Macrovipera schweizeri</name>
    <dbReference type="NCBI Taxonomy" id="110205"/>
    <lineage>
        <taxon>Eukaryota</taxon>
        <taxon>Metazoa</taxon>
        <taxon>Chordata</taxon>
        <taxon>Craniata</taxon>
        <taxon>Vertebrata</taxon>
        <taxon>Euteleostomi</taxon>
        <taxon>Lepidosauria</taxon>
        <taxon>Squamata</taxon>
        <taxon>Bifurcata</taxon>
        <taxon>Unidentata</taxon>
        <taxon>Episquamata</taxon>
        <taxon>Toxicofera</taxon>
        <taxon>Serpentes</taxon>
        <taxon>Colubroidea</taxon>
        <taxon>Viperidae</taxon>
        <taxon>Viperinae</taxon>
        <taxon>Macrovipera</taxon>
    </lineage>
</organism>
<protein>
    <submittedName>
        <fullName evidence="2">ATP synthase F0 subunit 8</fullName>
    </submittedName>
</protein>
<dbReference type="CTD" id="4509"/>
<geneLocation type="mitochondrion" evidence="2"/>
<gene>
    <name evidence="2" type="primary">ATP8</name>
</gene>